<dbReference type="Pfam" id="PF02525">
    <property type="entry name" value="Flavodoxin_2"/>
    <property type="match status" value="1"/>
</dbReference>
<feature type="domain" description="Flavodoxin-like fold" evidence="2">
    <location>
        <begin position="2"/>
        <end position="162"/>
    </location>
</feature>
<gene>
    <name evidence="3" type="ORF">CLV43_110297</name>
</gene>
<dbReference type="Gene3D" id="3.40.50.360">
    <property type="match status" value="1"/>
</dbReference>
<dbReference type="GO" id="GO:0003955">
    <property type="term" value="F:NAD(P)H dehydrogenase (quinone) activity"/>
    <property type="evidence" value="ECO:0007669"/>
    <property type="project" value="TreeGrafter"/>
</dbReference>
<organism evidence="3 4">
    <name type="scientific">Umezawaea tangerina</name>
    <dbReference type="NCBI Taxonomy" id="84725"/>
    <lineage>
        <taxon>Bacteria</taxon>
        <taxon>Bacillati</taxon>
        <taxon>Actinomycetota</taxon>
        <taxon>Actinomycetes</taxon>
        <taxon>Pseudonocardiales</taxon>
        <taxon>Pseudonocardiaceae</taxon>
        <taxon>Umezawaea</taxon>
    </lineage>
</organism>
<dbReference type="Proteomes" id="UP000239494">
    <property type="component" value="Unassembled WGS sequence"/>
</dbReference>
<dbReference type="InterPro" id="IPR029039">
    <property type="entry name" value="Flavoprotein-like_sf"/>
</dbReference>
<evidence type="ECO:0000313" key="4">
    <source>
        <dbReference type="Proteomes" id="UP000239494"/>
    </source>
</evidence>
<dbReference type="InterPro" id="IPR003680">
    <property type="entry name" value="Flavodoxin_fold"/>
</dbReference>
<dbReference type="RefSeq" id="WP_106191844.1">
    <property type="nucleotide sequence ID" value="NZ_PVTF01000010.1"/>
</dbReference>
<dbReference type="GO" id="GO:0010181">
    <property type="term" value="F:FMN binding"/>
    <property type="evidence" value="ECO:0007669"/>
    <property type="project" value="TreeGrafter"/>
</dbReference>
<evidence type="ECO:0000313" key="3">
    <source>
        <dbReference type="EMBL" id="PRY37485.1"/>
    </source>
</evidence>
<keyword evidence="1" id="KW-0560">Oxidoreductase</keyword>
<evidence type="ECO:0000259" key="2">
    <source>
        <dbReference type="Pfam" id="PF02525"/>
    </source>
</evidence>
<dbReference type="AlphaFoldDB" id="A0A2T0SVQ2"/>
<dbReference type="PANTHER" id="PTHR47307">
    <property type="entry name" value="GLUTATHIONE-REGULATED POTASSIUM-EFFLUX SYSTEM ANCILLARY PROTEIN KEFG"/>
    <property type="match status" value="1"/>
</dbReference>
<evidence type="ECO:0000256" key="1">
    <source>
        <dbReference type="ARBA" id="ARBA00023002"/>
    </source>
</evidence>
<protein>
    <submittedName>
        <fullName evidence="3">Kef-type potassium/proton antiporter accessory protein (CPA2 family)</fullName>
    </submittedName>
</protein>
<comment type="caution">
    <text evidence="3">The sequence shown here is derived from an EMBL/GenBank/DDBJ whole genome shotgun (WGS) entry which is preliminary data.</text>
</comment>
<dbReference type="PANTHER" id="PTHR47307:SF1">
    <property type="entry name" value="GLUTATHIONE-REGULATED POTASSIUM-EFFLUX SYSTEM ANCILLARY PROTEIN KEFG"/>
    <property type="match status" value="1"/>
</dbReference>
<dbReference type="SUPFAM" id="SSF52218">
    <property type="entry name" value="Flavoproteins"/>
    <property type="match status" value="1"/>
</dbReference>
<sequence>MTLVLLAHPDPARSRVNAALAAAVADLPGVVLHDLAATTGDFDVDAEVRLLLEHELVVFQVPFHWYSVPALLKRWMDDVLIRCLVPATGGSLLRGRTLLVVTSTGGTAESYARRYPMAELLLPLESTAHKLGMDFATPLVLHDVRNVGDEDLALHAKRYRELLEAS</sequence>
<dbReference type="EMBL" id="PVTF01000010">
    <property type="protein sequence ID" value="PRY37485.1"/>
    <property type="molecule type" value="Genomic_DNA"/>
</dbReference>
<dbReference type="InterPro" id="IPR046980">
    <property type="entry name" value="KefG/KefF"/>
</dbReference>
<dbReference type="GO" id="GO:0009055">
    <property type="term" value="F:electron transfer activity"/>
    <property type="evidence" value="ECO:0007669"/>
    <property type="project" value="TreeGrafter"/>
</dbReference>
<dbReference type="OrthoDB" id="9798454at2"/>
<name>A0A2T0SVQ2_9PSEU</name>
<accession>A0A2T0SVQ2</accession>
<keyword evidence="4" id="KW-1185">Reference proteome</keyword>
<proteinExistence type="predicted"/>
<reference evidence="3 4" key="1">
    <citation type="submission" date="2018-03" db="EMBL/GenBank/DDBJ databases">
        <title>Genomic Encyclopedia of Archaeal and Bacterial Type Strains, Phase II (KMG-II): from individual species to whole genera.</title>
        <authorList>
            <person name="Goeker M."/>
        </authorList>
    </citation>
    <scope>NUCLEOTIDE SEQUENCE [LARGE SCALE GENOMIC DNA]</scope>
    <source>
        <strain evidence="3 4">DSM 44720</strain>
    </source>
</reference>